<dbReference type="Gene3D" id="2.60.120.460">
    <property type="entry name" value="YjbQ-like"/>
    <property type="match status" value="1"/>
</dbReference>
<dbReference type="KEGG" id="dpi:BN4_11749"/>
<accession>M1WQI9</accession>
<dbReference type="HOGENOM" id="CLU_096980_1_1_7"/>
<dbReference type="OrthoDB" id="9801725at2"/>
<dbReference type="PATRIC" id="fig|879567.3.peg.1837"/>
<dbReference type="NCBIfam" id="TIGR00149">
    <property type="entry name" value="TIGR00149_YjbQ"/>
    <property type="match status" value="1"/>
</dbReference>
<dbReference type="InterPro" id="IPR001602">
    <property type="entry name" value="UPF0047_YjbQ-like"/>
</dbReference>
<dbReference type="STRING" id="1322246.BN4_11749"/>
<dbReference type="eggNOG" id="COG0432">
    <property type="taxonomic scope" value="Bacteria"/>
</dbReference>
<keyword evidence="3" id="KW-1185">Reference proteome</keyword>
<evidence type="ECO:0000256" key="1">
    <source>
        <dbReference type="ARBA" id="ARBA00005534"/>
    </source>
</evidence>
<dbReference type="PANTHER" id="PTHR30615:SF8">
    <property type="entry name" value="UPF0047 PROTEIN C4A8.02C"/>
    <property type="match status" value="1"/>
</dbReference>
<sequence length="131" mass="14736">MEQIHITTHVHEEMIDITGTVRTLLKTEGWKDGALLLYCPHTTGAITVNEGADPDVVRDITVNLRKLIPHHGDYLHAEGNSDAHIKSSLFGCDQLVIVEGGKIRLGTWQKIYFCEFDGPRTRSLWVQFLPS</sequence>
<dbReference type="AlphaFoldDB" id="M1WQI9"/>
<evidence type="ECO:0008006" key="4">
    <source>
        <dbReference type="Google" id="ProtNLM"/>
    </source>
</evidence>
<reference evidence="2 3" key="1">
    <citation type="journal article" date="2013" name="PLoS ONE">
        <title>The first genomic and proteomic characterization of a deep-sea sulfate reducer: insights into the piezophilic lifestyle of Desulfovibrio piezophilus.</title>
        <authorList>
            <person name="Pradel N."/>
            <person name="Ji B."/>
            <person name="Gimenez G."/>
            <person name="Talla E."/>
            <person name="Lenoble P."/>
            <person name="Garel M."/>
            <person name="Tamburini C."/>
            <person name="Fourquet P."/>
            <person name="Lebrun R."/>
            <person name="Bertin P."/>
            <person name="Denis Y."/>
            <person name="Pophillat M."/>
            <person name="Barbe V."/>
            <person name="Ollivier B."/>
            <person name="Dolla A."/>
        </authorList>
    </citation>
    <scope>NUCLEOTIDE SEQUENCE [LARGE SCALE GENOMIC DNA]</scope>
    <source>
        <strain evidence="3">DSM 10523 / SB164P1</strain>
    </source>
</reference>
<name>M1WQI9_PSEP2</name>
<dbReference type="EMBL" id="FO203427">
    <property type="protein sequence ID" value="CCH48984.1"/>
    <property type="molecule type" value="Genomic_DNA"/>
</dbReference>
<dbReference type="Proteomes" id="UP000011724">
    <property type="component" value="Chromosome"/>
</dbReference>
<protein>
    <recommendedName>
        <fullName evidence="4">Secondary thiamine-phosphate synthase enzyme</fullName>
    </recommendedName>
</protein>
<dbReference type="BioCyc" id="DPIE1322246:BN4_RS08775-MONOMER"/>
<proteinExistence type="inferred from homology"/>
<gene>
    <name evidence="2" type="ordered locus">BN4_11749</name>
</gene>
<organism evidence="2 3">
    <name type="scientific">Pseudodesulfovibrio piezophilus (strain DSM 21447 / JCM 15486 / C1TLV30)</name>
    <name type="common">Desulfovibrio piezophilus</name>
    <dbReference type="NCBI Taxonomy" id="1322246"/>
    <lineage>
        <taxon>Bacteria</taxon>
        <taxon>Pseudomonadati</taxon>
        <taxon>Thermodesulfobacteriota</taxon>
        <taxon>Desulfovibrionia</taxon>
        <taxon>Desulfovibrionales</taxon>
        <taxon>Desulfovibrionaceae</taxon>
    </lineage>
</organism>
<comment type="similarity">
    <text evidence="1">Belongs to the UPF0047 family.</text>
</comment>
<dbReference type="Pfam" id="PF01894">
    <property type="entry name" value="YjbQ"/>
    <property type="match status" value="1"/>
</dbReference>
<evidence type="ECO:0000313" key="3">
    <source>
        <dbReference type="Proteomes" id="UP000011724"/>
    </source>
</evidence>
<dbReference type="PANTHER" id="PTHR30615">
    <property type="entry name" value="UNCHARACTERIZED PROTEIN YJBQ-RELATED"/>
    <property type="match status" value="1"/>
</dbReference>
<dbReference type="PIRSF" id="PIRSF004681">
    <property type="entry name" value="UCP004681"/>
    <property type="match status" value="1"/>
</dbReference>
<reference evidence="3" key="2">
    <citation type="journal article" date="2013" name="Stand. Genomic Sci.">
        <title>Complete genome sequence of Desulfocapsa sulfexigens, a marine deltaproteobacterium specialized in disproportionating inorganic sulfur compounds.</title>
        <authorList>
            <person name="Finster K.W."/>
            <person name="Kjeldsen K.U."/>
            <person name="Kube M."/>
            <person name="Reinhardt R."/>
            <person name="Mussmann M."/>
            <person name="Amann R."/>
            <person name="Schreiber L."/>
        </authorList>
    </citation>
    <scope>NUCLEOTIDE SEQUENCE [LARGE SCALE GENOMIC DNA]</scope>
    <source>
        <strain evidence="3">DSM 10523 / SB164P1</strain>
    </source>
</reference>
<evidence type="ECO:0000313" key="2">
    <source>
        <dbReference type="EMBL" id="CCH48984.1"/>
    </source>
</evidence>
<dbReference type="RefSeq" id="WP_015415028.1">
    <property type="nucleotide sequence ID" value="NC_020409.1"/>
</dbReference>
<dbReference type="SUPFAM" id="SSF111038">
    <property type="entry name" value="YjbQ-like"/>
    <property type="match status" value="1"/>
</dbReference>
<dbReference type="InterPro" id="IPR035917">
    <property type="entry name" value="YjbQ-like_sf"/>
</dbReference>